<evidence type="ECO:0000313" key="3">
    <source>
        <dbReference type="Proteomes" id="UP001386955"/>
    </source>
</evidence>
<gene>
    <name evidence="2" type="ORF">VNO78_02911</name>
</gene>
<dbReference type="EMBL" id="JAYMYS010000001">
    <property type="protein sequence ID" value="KAK7411477.1"/>
    <property type="molecule type" value="Genomic_DNA"/>
</dbReference>
<organism evidence="2 3">
    <name type="scientific">Psophocarpus tetragonolobus</name>
    <name type="common">Winged bean</name>
    <name type="synonym">Dolichos tetragonolobus</name>
    <dbReference type="NCBI Taxonomy" id="3891"/>
    <lineage>
        <taxon>Eukaryota</taxon>
        <taxon>Viridiplantae</taxon>
        <taxon>Streptophyta</taxon>
        <taxon>Embryophyta</taxon>
        <taxon>Tracheophyta</taxon>
        <taxon>Spermatophyta</taxon>
        <taxon>Magnoliopsida</taxon>
        <taxon>eudicotyledons</taxon>
        <taxon>Gunneridae</taxon>
        <taxon>Pentapetalae</taxon>
        <taxon>rosids</taxon>
        <taxon>fabids</taxon>
        <taxon>Fabales</taxon>
        <taxon>Fabaceae</taxon>
        <taxon>Papilionoideae</taxon>
        <taxon>50 kb inversion clade</taxon>
        <taxon>NPAAA clade</taxon>
        <taxon>indigoferoid/millettioid clade</taxon>
        <taxon>Phaseoleae</taxon>
        <taxon>Psophocarpus</taxon>
    </lineage>
</organism>
<protein>
    <submittedName>
        <fullName evidence="2">Uncharacterized protein</fullName>
    </submittedName>
</protein>
<accession>A0AAN9SZH4</accession>
<reference evidence="2 3" key="1">
    <citation type="submission" date="2024-01" db="EMBL/GenBank/DDBJ databases">
        <title>The genomes of 5 underutilized Papilionoideae crops provide insights into root nodulation and disease resistanc.</title>
        <authorList>
            <person name="Jiang F."/>
        </authorList>
    </citation>
    <scope>NUCLEOTIDE SEQUENCE [LARGE SCALE GENOMIC DNA]</scope>
    <source>
        <strain evidence="2">DUOXIRENSHENG_FW03</strain>
        <tissue evidence="2">Leaves</tissue>
    </source>
</reference>
<evidence type="ECO:0000256" key="1">
    <source>
        <dbReference type="SAM" id="SignalP"/>
    </source>
</evidence>
<feature type="chain" id="PRO_5042937236" evidence="1">
    <location>
        <begin position="25"/>
        <end position="101"/>
    </location>
</feature>
<dbReference type="Proteomes" id="UP001386955">
    <property type="component" value="Unassembled WGS sequence"/>
</dbReference>
<proteinExistence type="predicted"/>
<comment type="caution">
    <text evidence="2">The sequence shown here is derived from an EMBL/GenBank/DDBJ whole genome shotgun (WGS) entry which is preliminary data.</text>
</comment>
<sequence length="101" mass="11600">MLTTFGKCSCPILWVCKFFVVVSGNLSSSTNGLVFGMASIEMILVNQHLFVDYKRGAVNYFLYSFSILHDFNELSYLLRILCLIINLRVKFNSDCVVTRNW</sequence>
<feature type="signal peptide" evidence="1">
    <location>
        <begin position="1"/>
        <end position="24"/>
    </location>
</feature>
<dbReference type="AlphaFoldDB" id="A0AAN9SZH4"/>
<evidence type="ECO:0000313" key="2">
    <source>
        <dbReference type="EMBL" id="KAK7411477.1"/>
    </source>
</evidence>
<name>A0AAN9SZH4_PSOTE</name>
<keyword evidence="1" id="KW-0732">Signal</keyword>
<keyword evidence="3" id="KW-1185">Reference proteome</keyword>